<reference evidence="3" key="3">
    <citation type="submission" date="2022-06" db="UniProtKB">
        <authorList>
            <consortium name="EnsemblPlants"/>
        </authorList>
    </citation>
    <scope>IDENTIFICATION</scope>
</reference>
<accession>A0A8R7QZG7</accession>
<dbReference type="EnsemblPlants" id="TuG1812G0700000632.01.T01">
    <property type="protein sequence ID" value="TuG1812G0700000632.01.T01"/>
    <property type="gene ID" value="TuG1812G0700000632.01"/>
</dbReference>
<proteinExistence type="predicted"/>
<dbReference type="InterPro" id="IPR025476">
    <property type="entry name" value="Helitron_helicase-like"/>
</dbReference>
<dbReference type="AlphaFoldDB" id="A0A8R7QZG7"/>
<protein>
    <recommendedName>
        <fullName evidence="2">Helitron helicase-like domain-containing protein</fullName>
    </recommendedName>
</protein>
<organism evidence="3 4">
    <name type="scientific">Triticum urartu</name>
    <name type="common">Red wild einkorn</name>
    <name type="synonym">Crithodium urartu</name>
    <dbReference type="NCBI Taxonomy" id="4572"/>
    <lineage>
        <taxon>Eukaryota</taxon>
        <taxon>Viridiplantae</taxon>
        <taxon>Streptophyta</taxon>
        <taxon>Embryophyta</taxon>
        <taxon>Tracheophyta</taxon>
        <taxon>Spermatophyta</taxon>
        <taxon>Magnoliopsida</taxon>
        <taxon>Liliopsida</taxon>
        <taxon>Poales</taxon>
        <taxon>Poaceae</taxon>
        <taxon>BOP clade</taxon>
        <taxon>Pooideae</taxon>
        <taxon>Triticodae</taxon>
        <taxon>Triticeae</taxon>
        <taxon>Triticinae</taxon>
        <taxon>Triticum</taxon>
    </lineage>
</organism>
<feature type="region of interest" description="Disordered" evidence="1">
    <location>
        <begin position="1"/>
        <end position="67"/>
    </location>
</feature>
<sequence>MDANEQRRKRNRERYARMNDEEKQEKLKKRREAYQRSKTNKDSRKKPDEKTKKRSQYATMRPEQKKARIEQIRANRELNRSKYSIAMENPAYIATEHEVGTSPFLVKHRKHVTPGKRQTSLHYRNEEFTIRQMKMLSVTSQEDGSMPVTNKDDIGPLEESEVVIYDNPSSMFPCTTQVDAPTQTLYSDDNNKVALWPDIPSSLFPTIKEVDARIQSFYNEDHVICEQEATIKEVDAPTQSIYHEDHGNDEVIFEEDTDEEEYMFSGEESDREVEIKTGEDQEFYNPDPYDFVYSNIPKITHMLKMVRNCSFCNAKKFMYESKGLCCNKGQIRLANPDTPPELMRLWTSNDSNARHFLNNIRFFNGHFSFTSLYCHLDRDTIDMRTTGIYTFRAHGQIYHNIHSFGNSRSYPKHLELYFYDDDPNLEHRYRHCREEMYEQDKHVIRIITDILRDNPYSHQFRSLGQVQNLEDYRVILNLDQRLDQRTYNAPVTSEVASVLVEGNEKRNTYDKNVIVLHGNNNETEHIRSYYGCYDPLSYPLFFPRAELGWHRKIPKKDTLEEDVGANNIYNDDDPYPVNGLWVTMREYYCYKFHTRPNIFNPILHGGRLFQQFAVDTYIKIENSRLDYMWHHQKEIRADLYQDLVDNIQ</sequence>
<feature type="compositionally biased region" description="Basic and acidic residues" evidence="1">
    <location>
        <begin position="13"/>
        <end position="25"/>
    </location>
</feature>
<dbReference type="PANTHER" id="PTHR45786:SF68">
    <property type="entry name" value="OS02G0701800 PROTEIN"/>
    <property type="match status" value="1"/>
</dbReference>
<name>A0A8R7QZG7_TRIUA</name>
<dbReference type="Proteomes" id="UP000015106">
    <property type="component" value="Chromosome 7"/>
</dbReference>
<evidence type="ECO:0000313" key="3">
    <source>
        <dbReference type="EnsemblPlants" id="TuG1812G0700000632.01.T01"/>
    </source>
</evidence>
<dbReference type="Pfam" id="PF14214">
    <property type="entry name" value="Helitron_like_N"/>
    <property type="match status" value="1"/>
</dbReference>
<dbReference type="PANTHER" id="PTHR45786">
    <property type="entry name" value="DNA BINDING PROTEIN-LIKE"/>
    <property type="match status" value="1"/>
</dbReference>
<evidence type="ECO:0000313" key="4">
    <source>
        <dbReference type="Proteomes" id="UP000015106"/>
    </source>
</evidence>
<dbReference type="Gramene" id="TuG1812G0700000632.01.T01">
    <property type="protein sequence ID" value="TuG1812G0700000632.01.T01"/>
    <property type="gene ID" value="TuG1812G0700000632.01"/>
</dbReference>
<feature type="domain" description="Helitron helicase-like" evidence="2">
    <location>
        <begin position="587"/>
        <end position="645"/>
    </location>
</feature>
<keyword evidence="4" id="KW-1185">Reference proteome</keyword>
<evidence type="ECO:0000256" key="1">
    <source>
        <dbReference type="SAM" id="MobiDB-lite"/>
    </source>
</evidence>
<evidence type="ECO:0000259" key="2">
    <source>
        <dbReference type="Pfam" id="PF14214"/>
    </source>
</evidence>
<feature type="compositionally biased region" description="Basic and acidic residues" evidence="1">
    <location>
        <begin position="32"/>
        <end position="51"/>
    </location>
</feature>
<reference evidence="4" key="1">
    <citation type="journal article" date="2013" name="Nature">
        <title>Draft genome of the wheat A-genome progenitor Triticum urartu.</title>
        <authorList>
            <person name="Ling H.Q."/>
            <person name="Zhao S."/>
            <person name="Liu D."/>
            <person name="Wang J."/>
            <person name="Sun H."/>
            <person name="Zhang C."/>
            <person name="Fan H."/>
            <person name="Li D."/>
            <person name="Dong L."/>
            <person name="Tao Y."/>
            <person name="Gao C."/>
            <person name="Wu H."/>
            <person name="Li Y."/>
            <person name="Cui Y."/>
            <person name="Guo X."/>
            <person name="Zheng S."/>
            <person name="Wang B."/>
            <person name="Yu K."/>
            <person name="Liang Q."/>
            <person name="Yang W."/>
            <person name="Lou X."/>
            <person name="Chen J."/>
            <person name="Feng M."/>
            <person name="Jian J."/>
            <person name="Zhang X."/>
            <person name="Luo G."/>
            <person name="Jiang Y."/>
            <person name="Liu J."/>
            <person name="Wang Z."/>
            <person name="Sha Y."/>
            <person name="Zhang B."/>
            <person name="Wu H."/>
            <person name="Tang D."/>
            <person name="Shen Q."/>
            <person name="Xue P."/>
            <person name="Zou S."/>
            <person name="Wang X."/>
            <person name="Liu X."/>
            <person name="Wang F."/>
            <person name="Yang Y."/>
            <person name="An X."/>
            <person name="Dong Z."/>
            <person name="Zhang K."/>
            <person name="Zhang X."/>
            <person name="Luo M.C."/>
            <person name="Dvorak J."/>
            <person name="Tong Y."/>
            <person name="Wang J."/>
            <person name="Yang H."/>
            <person name="Li Z."/>
            <person name="Wang D."/>
            <person name="Zhang A."/>
            <person name="Wang J."/>
        </authorList>
    </citation>
    <scope>NUCLEOTIDE SEQUENCE</scope>
    <source>
        <strain evidence="4">cv. G1812</strain>
    </source>
</reference>
<reference evidence="3" key="2">
    <citation type="submission" date="2018-03" db="EMBL/GenBank/DDBJ databases">
        <title>The Triticum urartu genome reveals the dynamic nature of wheat genome evolution.</title>
        <authorList>
            <person name="Ling H."/>
            <person name="Ma B."/>
            <person name="Shi X."/>
            <person name="Liu H."/>
            <person name="Dong L."/>
            <person name="Sun H."/>
            <person name="Cao Y."/>
            <person name="Gao Q."/>
            <person name="Zheng S."/>
            <person name="Li Y."/>
            <person name="Yu Y."/>
            <person name="Du H."/>
            <person name="Qi M."/>
            <person name="Li Y."/>
            <person name="Yu H."/>
            <person name="Cui Y."/>
            <person name="Wang N."/>
            <person name="Chen C."/>
            <person name="Wu H."/>
            <person name="Zhao Y."/>
            <person name="Zhang J."/>
            <person name="Li Y."/>
            <person name="Zhou W."/>
            <person name="Zhang B."/>
            <person name="Hu W."/>
            <person name="Eijk M."/>
            <person name="Tang J."/>
            <person name="Witsenboer H."/>
            <person name="Zhao S."/>
            <person name="Li Z."/>
            <person name="Zhang A."/>
            <person name="Wang D."/>
            <person name="Liang C."/>
        </authorList>
    </citation>
    <scope>NUCLEOTIDE SEQUENCE [LARGE SCALE GENOMIC DNA]</scope>
    <source>
        <strain evidence="3">cv. G1812</strain>
    </source>
</reference>